<dbReference type="PANTHER" id="PTHR30121">
    <property type="entry name" value="UNCHARACTERIZED PROTEIN YJGR-RELATED"/>
    <property type="match status" value="1"/>
</dbReference>
<dbReference type="Proteomes" id="UP000306378">
    <property type="component" value="Unassembled WGS sequence"/>
</dbReference>
<feature type="compositionally biased region" description="Gly residues" evidence="1">
    <location>
        <begin position="105"/>
        <end position="114"/>
    </location>
</feature>
<dbReference type="InterPro" id="IPR027417">
    <property type="entry name" value="P-loop_NTPase"/>
</dbReference>
<name>A0A5R8ND39_9NOCA</name>
<dbReference type="PANTHER" id="PTHR30121:SF6">
    <property type="entry name" value="SLR6007 PROTEIN"/>
    <property type="match status" value="1"/>
</dbReference>
<protein>
    <submittedName>
        <fullName evidence="3">DUF853 family protein</fullName>
    </submittedName>
</protein>
<reference evidence="3 4" key="1">
    <citation type="submission" date="2019-05" db="EMBL/GenBank/DDBJ databases">
        <title>Genomes sequences of two Nocardia cyriacigeorgica environmental isolates, type strains Nocardia asteroides ATCC 19247 and Nocardia cyriacigeorgica DSM 44484.</title>
        <authorList>
            <person name="Vautrin F."/>
            <person name="Bergeron E."/>
            <person name="Dubost A."/>
            <person name="Abrouk D."/>
            <person name="Rodriguez Nava V."/>
            <person name="Pujic P."/>
        </authorList>
    </citation>
    <scope>NUCLEOTIDE SEQUENCE [LARGE SCALE GENOMIC DNA]</scope>
    <source>
        <strain evidence="3 4">EML 446</strain>
    </source>
</reference>
<dbReference type="Pfam" id="PF05872">
    <property type="entry name" value="HerA_C"/>
    <property type="match status" value="1"/>
</dbReference>
<dbReference type="AlphaFoldDB" id="A0A5R8ND39"/>
<proteinExistence type="predicted"/>
<organism evidence="3 4">
    <name type="scientific">Nocardia cyriacigeorgica</name>
    <dbReference type="NCBI Taxonomy" id="135487"/>
    <lineage>
        <taxon>Bacteria</taxon>
        <taxon>Bacillati</taxon>
        <taxon>Actinomycetota</taxon>
        <taxon>Actinomycetes</taxon>
        <taxon>Mycobacteriales</taxon>
        <taxon>Nocardiaceae</taxon>
        <taxon>Nocardia</taxon>
    </lineage>
</organism>
<sequence length="642" mass="65072">MTSPQEKAAAARKAAEEAARIAAEAAAAAEAAEAEAATAESGGAPAASGATAAESGAGSSGSGGAAAGSGGATDAVGGAAAGSGGAAESARGTTASSDVAASAGGAAGASGGPVGPATESGGADSGSDDDAPEGGGSSAAQEIAAGYAVEGAALELGTVVVDGTVDRTARVRIPLRTMNRHGLVAGATGTGKTKTLQGIAEQLSRAGVPVVLADVKGDLSGLSRPGEQNEKLAQRAVETAATDWAPTGFPTEFVSLGTGGLGVPIRATITSFGPILLSKVLGLNETQESTLGLIFHWADKQGLGLLDLKDLRAVIQHLTSPEGKADLQGIGGVSASTAGVILRSLVNLEADGGDTFFGEPELDPADLLRTEGGQGVITLFELGAQAARPAMFSTFLMWVLADLFQTLPEVGDVDKPELVFIFDEAHLLFADASKAFLDQVEQTVKLIRSKGVGVFFCTQLPTDIPNAVLSQLGARIQHALRAFTPDDQKALSKTVRTYPKTDTYDLEQALTSLGIGEAIVTVLSERGAPTPVAWTRIQPPRSLMDTIGADAIKSRALASALHGKYGQTVDRESAYEMLAANVAAAEPEAEPQPVPGRSPSAEEDSAAERIMKNPAVKSFLRSAATVAGREITRTLFGTRKRR</sequence>
<evidence type="ECO:0000256" key="1">
    <source>
        <dbReference type="SAM" id="MobiDB-lite"/>
    </source>
</evidence>
<feature type="compositionally biased region" description="Gly residues" evidence="1">
    <location>
        <begin position="58"/>
        <end position="71"/>
    </location>
</feature>
<feature type="domain" description="Helicase HerA-like C-terminal" evidence="2">
    <location>
        <begin position="167"/>
        <end position="640"/>
    </location>
</feature>
<feature type="compositionally biased region" description="Low complexity" evidence="1">
    <location>
        <begin position="86"/>
        <end position="104"/>
    </location>
</feature>
<evidence type="ECO:0000313" key="3">
    <source>
        <dbReference type="EMBL" id="TLF73612.1"/>
    </source>
</evidence>
<dbReference type="RefSeq" id="WP_138452091.1">
    <property type="nucleotide sequence ID" value="NZ_VBUT01000012.1"/>
</dbReference>
<feature type="region of interest" description="Disordered" evidence="1">
    <location>
        <begin position="585"/>
        <end position="613"/>
    </location>
</feature>
<comment type="caution">
    <text evidence="3">The sequence shown here is derived from an EMBL/GenBank/DDBJ whole genome shotgun (WGS) entry which is preliminary data.</text>
</comment>
<accession>A0A5R8ND39</accession>
<dbReference type="EMBL" id="VBUT01000012">
    <property type="protein sequence ID" value="TLF73612.1"/>
    <property type="molecule type" value="Genomic_DNA"/>
</dbReference>
<evidence type="ECO:0000313" key="4">
    <source>
        <dbReference type="Proteomes" id="UP000306378"/>
    </source>
</evidence>
<dbReference type="InterPro" id="IPR051162">
    <property type="entry name" value="T4SS_component"/>
</dbReference>
<feature type="compositionally biased region" description="Low complexity" evidence="1">
    <location>
        <begin position="20"/>
        <end position="57"/>
    </location>
</feature>
<gene>
    <name evidence="3" type="ORF">FEK34_26335</name>
</gene>
<feature type="region of interest" description="Disordered" evidence="1">
    <location>
        <begin position="1"/>
        <end position="138"/>
    </location>
</feature>
<dbReference type="InterPro" id="IPR033186">
    <property type="entry name" value="HerA_C"/>
</dbReference>
<evidence type="ECO:0000259" key="2">
    <source>
        <dbReference type="Pfam" id="PF05872"/>
    </source>
</evidence>
<dbReference type="SUPFAM" id="SSF52540">
    <property type="entry name" value="P-loop containing nucleoside triphosphate hydrolases"/>
    <property type="match status" value="1"/>
</dbReference>
<dbReference type="Gene3D" id="3.40.50.300">
    <property type="entry name" value="P-loop containing nucleotide triphosphate hydrolases"/>
    <property type="match status" value="2"/>
</dbReference>